<dbReference type="EMBL" id="VIIS01001904">
    <property type="protein sequence ID" value="KAF0291138.1"/>
    <property type="molecule type" value="Genomic_DNA"/>
</dbReference>
<dbReference type="SMART" id="SM00173">
    <property type="entry name" value="RAS"/>
    <property type="match status" value="1"/>
</dbReference>
<dbReference type="EMBL" id="VIIS01001482">
    <property type="protein sequence ID" value="KAF0297536.1"/>
    <property type="molecule type" value="Genomic_DNA"/>
</dbReference>
<evidence type="ECO:0000313" key="6">
    <source>
        <dbReference type="Proteomes" id="UP000440578"/>
    </source>
</evidence>
<keyword evidence="6" id="KW-1185">Reference proteome</keyword>
<dbReference type="GO" id="GO:0005770">
    <property type="term" value="C:late endosome"/>
    <property type="evidence" value="ECO:0007669"/>
    <property type="project" value="TreeGrafter"/>
</dbReference>
<dbReference type="SUPFAM" id="SSF52540">
    <property type="entry name" value="P-loop containing nucleoside triphosphate hydrolases"/>
    <property type="match status" value="1"/>
</dbReference>
<dbReference type="PROSITE" id="PS51419">
    <property type="entry name" value="RAB"/>
    <property type="match status" value="1"/>
</dbReference>
<accession>A0A6A4VLC0</accession>
<dbReference type="Pfam" id="PF00071">
    <property type="entry name" value="Ras"/>
    <property type="match status" value="1"/>
</dbReference>
<dbReference type="GO" id="GO:0005764">
    <property type="term" value="C:lysosome"/>
    <property type="evidence" value="ECO:0007669"/>
    <property type="project" value="TreeGrafter"/>
</dbReference>
<dbReference type="GO" id="GO:0008333">
    <property type="term" value="P:endosome to lysosome transport"/>
    <property type="evidence" value="ECO:0007669"/>
    <property type="project" value="TreeGrafter"/>
</dbReference>
<reference evidence="4 6" key="1">
    <citation type="submission" date="2019-07" db="EMBL/GenBank/DDBJ databases">
        <title>Draft genome assembly of a fouling barnacle, Amphibalanus amphitrite (Darwin, 1854): The first reference genome for Thecostraca.</title>
        <authorList>
            <person name="Kim W."/>
        </authorList>
    </citation>
    <scope>NUCLEOTIDE SEQUENCE [LARGE SCALE GENOMIC DNA]</scope>
    <source>
        <strain evidence="4">SNU_AA5</strain>
        <tissue evidence="4">Soma without cirri and trophi</tissue>
    </source>
</reference>
<dbReference type="PANTHER" id="PTHR47981:SF39">
    <property type="entry name" value="RAS-RELATED PROTEIN RAB"/>
    <property type="match status" value="1"/>
</dbReference>
<dbReference type="InterPro" id="IPR005225">
    <property type="entry name" value="Small_GTP-bd"/>
</dbReference>
<dbReference type="SMART" id="SM00174">
    <property type="entry name" value="RHO"/>
    <property type="match status" value="1"/>
</dbReference>
<dbReference type="SMART" id="SM00175">
    <property type="entry name" value="RAB"/>
    <property type="match status" value="1"/>
</dbReference>
<name>A0A6A4VLC0_AMPAM</name>
<evidence type="ECO:0000313" key="4">
    <source>
        <dbReference type="EMBL" id="KAF0291138.1"/>
    </source>
</evidence>
<dbReference type="SMART" id="SM00176">
    <property type="entry name" value="RAN"/>
    <property type="match status" value="1"/>
</dbReference>
<dbReference type="OrthoDB" id="245989at2759"/>
<dbReference type="PANTHER" id="PTHR47981">
    <property type="entry name" value="RAB FAMILY"/>
    <property type="match status" value="1"/>
</dbReference>
<protein>
    <submittedName>
        <fullName evidence="4">Ras-related protein Rab-38</fullName>
    </submittedName>
</protein>
<dbReference type="GO" id="GO:0003924">
    <property type="term" value="F:GTPase activity"/>
    <property type="evidence" value="ECO:0007669"/>
    <property type="project" value="InterPro"/>
</dbReference>
<evidence type="ECO:0000313" key="5">
    <source>
        <dbReference type="EMBL" id="KAF0297536.1"/>
    </source>
</evidence>
<sequence length="266" mass="30142">MEGASQDRPRSLWFEKYHSRRRKTVSGFPQPVFKILFIGDRCTGKSSLVRRYAYDEFTGRHHATIGVDYTSRTIGWTVNTTIKLNLWDVSGQDHLSELTRPFYRHADAAFVVFDSSRPKTLLSTVSWKADLDDKVRLPCGAKIPCVLLANKCDLEEKSDMVKNAQYMERWVQRHGFQGWLETSAKEDIGVNEAFECLLMNLMDGAVHRRVGDFGEGRFTLGEGEVACACMTERRRPTVEPLGPRVHVGTVSLPTGSRADSMCPCCW</sequence>
<keyword evidence="2" id="KW-0547">Nucleotide-binding</keyword>
<evidence type="ECO:0000256" key="1">
    <source>
        <dbReference type="ARBA" id="ARBA00006270"/>
    </source>
</evidence>
<comment type="similarity">
    <text evidence="1">Belongs to the small GTPase superfamily. Rab family.</text>
</comment>
<dbReference type="GO" id="GO:0005525">
    <property type="term" value="F:GTP binding"/>
    <property type="evidence" value="ECO:0007669"/>
    <property type="project" value="UniProtKB-KW"/>
</dbReference>
<dbReference type="Proteomes" id="UP000440578">
    <property type="component" value="Unassembled WGS sequence"/>
</dbReference>
<proteinExistence type="inferred from homology"/>
<organism evidence="4 6">
    <name type="scientific">Amphibalanus amphitrite</name>
    <name type="common">Striped barnacle</name>
    <name type="synonym">Balanus amphitrite</name>
    <dbReference type="NCBI Taxonomy" id="1232801"/>
    <lineage>
        <taxon>Eukaryota</taxon>
        <taxon>Metazoa</taxon>
        <taxon>Ecdysozoa</taxon>
        <taxon>Arthropoda</taxon>
        <taxon>Crustacea</taxon>
        <taxon>Multicrustacea</taxon>
        <taxon>Cirripedia</taxon>
        <taxon>Thoracica</taxon>
        <taxon>Thoracicalcarea</taxon>
        <taxon>Balanomorpha</taxon>
        <taxon>Balanoidea</taxon>
        <taxon>Balanidae</taxon>
        <taxon>Amphibalaninae</taxon>
        <taxon>Amphibalanus</taxon>
    </lineage>
</organism>
<gene>
    <name evidence="4" type="primary">RAB38_0</name>
    <name evidence="5" type="synonym">RAB38_1</name>
    <name evidence="5" type="ORF">FJT64_005017</name>
    <name evidence="4" type="ORF">FJT64_010684</name>
</gene>
<evidence type="ECO:0000256" key="2">
    <source>
        <dbReference type="ARBA" id="ARBA00022741"/>
    </source>
</evidence>
<dbReference type="PRINTS" id="PR00449">
    <property type="entry name" value="RASTRNSFRMNG"/>
</dbReference>
<dbReference type="NCBIfam" id="TIGR00231">
    <property type="entry name" value="small_GTP"/>
    <property type="match status" value="1"/>
</dbReference>
<comment type="caution">
    <text evidence="4">The sequence shown here is derived from an EMBL/GenBank/DDBJ whole genome shotgun (WGS) entry which is preliminary data.</text>
</comment>
<dbReference type="FunFam" id="3.40.50.300:FF:001447">
    <property type="entry name" value="Ras-related protein Rab-1B"/>
    <property type="match status" value="1"/>
</dbReference>
<dbReference type="AlphaFoldDB" id="A0A6A4VLC0"/>
<dbReference type="InterPro" id="IPR027417">
    <property type="entry name" value="P-loop_NTPase"/>
</dbReference>
<dbReference type="GO" id="GO:0090385">
    <property type="term" value="P:phagosome-lysosome fusion"/>
    <property type="evidence" value="ECO:0007669"/>
    <property type="project" value="TreeGrafter"/>
</dbReference>
<keyword evidence="3" id="KW-0342">GTP-binding</keyword>
<dbReference type="Gene3D" id="3.40.50.300">
    <property type="entry name" value="P-loop containing nucleotide triphosphate hydrolases"/>
    <property type="match status" value="1"/>
</dbReference>
<dbReference type="GO" id="GO:0045335">
    <property type="term" value="C:phagocytic vesicle"/>
    <property type="evidence" value="ECO:0007669"/>
    <property type="project" value="TreeGrafter"/>
</dbReference>
<evidence type="ECO:0000256" key="3">
    <source>
        <dbReference type="ARBA" id="ARBA00023134"/>
    </source>
</evidence>
<dbReference type="InterPro" id="IPR001806">
    <property type="entry name" value="Small_GTPase"/>
</dbReference>